<dbReference type="AlphaFoldDB" id="A0A2N3WET0"/>
<feature type="region of interest" description="Disordered" evidence="1">
    <location>
        <begin position="29"/>
        <end position="103"/>
    </location>
</feature>
<gene>
    <name evidence="3" type="ORF">ATK30_3198</name>
</gene>
<sequence length="103" mass="9763">MRVRFALAIGSLLLAGGVVTGGAVAFAADAPPSVSQPAPQTTAAPAVSPGAPTAAPAPAERQTAAPGAPKVVAPGQPAKAGKRVPTAVPAGPTGDLNLPSVWG</sequence>
<feature type="signal peptide" evidence="2">
    <location>
        <begin position="1"/>
        <end position="27"/>
    </location>
</feature>
<evidence type="ECO:0000313" key="3">
    <source>
        <dbReference type="EMBL" id="PKV92398.1"/>
    </source>
</evidence>
<proteinExistence type="predicted"/>
<keyword evidence="4" id="KW-1185">Reference proteome</keyword>
<protein>
    <submittedName>
        <fullName evidence="3">Uncharacterized protein</fullName>
    </submittedName>
</protein>
<reference evidence="3 4" key="1">
    <citation type="submission" date="2017-12" db="EMBL/GenBank/DDBJ databases">
        <title>Sequencing the genomes of 1000 Actinobacteria strains.</title>
        <authorList>
            <person name="Klenk H.-P."/>
        </authorList>
    </citation>
    <scope>NUCLEOTIDE SEQUENCE [LARGE SCALE GENOMIC DNA]</scope>
    <source>
        <strain evidence="3 4">DSM 45165</strain>
    </source>
</reference>
<feature type="chain" id="PRO_5014859292" evidence="2">
    <location>
        <begin position="28"/>
        <end position="103"/>
    </location>
</feature>
<evidence type="ECO:0000256" key="2">
    <source>
        <dbReference type="SAM" id="SignalP"/>
    </source>
</evidence>
<accession>A0A2N3WET0</accession>
<dbReference type="Proteomes" id="UP000233750">
    <property type="component" value="Unassembled WGS sequence"/>
</dbReference>
<name>A0A2N3WET0_9PSEU</name>
<evidence type="ECO:0000256" key="1">
    <source>
        <dbReference type="SAM" id="MobiDB-lite"/>
    </source>
</evidence>
<dbReference type="RefSeq" id="WP_101436240.1">
    <property type="nucleotide sequence ID" value="NZ_PJMY01000003.1"/>
</dbReference>
<dbReference type="EMBL" id="PJMY01000003">
    <property type="protein sequence ID" value="PKV92398.1"/>
    <property type="molecule type" value="Genomic_DNA"/>
</dbReference>
<organism evidence="3 4">
    <name type="scientific">Amycolatopsis echigonensis</name>
    <dbReference type="NCBI Taxonomy" id="2576905"/>
    <lineage>
        <taxon>Bacteria</taxon>
        <taxon>Bacillati</taxon>
        <taxon>Actinomycetota</taxon>
        <taxon>Actinomycetes</taxon>
        <taxon>Pseudonocardiales</taxon>
        <taxon>Pseudonocardiaceae</taxon>
        <taxon>Amycolatopsis</taxon>
    </lineage>
</organism>
<keyword evidence="2" id="KW-0732">Signal</keyword>
<feature type="compositionally biased region" description="Low complexity" evidence="1">
    <location>
        <begin position="35"/>
        <end position="79"/>
    </location>
</feature>
<evidence type="ECO:0000313" key="4">
    <source>
        <dbReference type="Proteomes" id="UP000233750"/>
    </source>
</evidence>
<comment type="caution">
    <text evidence="3">The sequence shown here is derived from an EMBL/GenBank/DDBJ whole genome shotgun (WGS) entry which is preliminary data.</text>
</comment>